<keyword evidence="8" id="KW-1185">Reference proteome</keyword>
<keyword evidence="5 6" id="KW-0472">Membrane</keyword>
<feature type="transmembrane region" description="Helical" evidence="6">
    <location>
        <begin position="441"/>
        <end position="461"/>
    </location>
</feature>
<dbReference type="eggNOG" id="COG0471">
    <property type="taxonomic scope" value="Bacteria"/>
</dbReference>
<evidence type="ECO:0000256" key="3">
    <source>
        <dbReference type="ARBA" id="ARBA00022692"/>
    </source>
</evidence>
<keyword evidence="4 6" id="KW-1133">Transmembrane helix</keyword>
<dbReference type="STRING" id="1009370.ALO_16127"/>
<dbReference type="Pfam" id="PF00939">
    <property type="entry name" value="Na_sulph_symp"/>
    <property type="match status" value="1"/>
</dbReference>
<evidence type="ECO:0000313" key="7">
    <source>
        <dbReference type="EMBL" id="EGO62836.1"/>
    </source>
</evidence>
<evidence type="ECO:0000313" key="8">
    <source>
        <dbReference type="Proteomes" id="UP000003240"/>
    </source>
</evidence>
<dbReference type="PANTHER" id="PTHR42826">
    <property type="entry name" value="DICARBOXYLATE TRANSPORTER 2.1, CHLOROPLASTIC"/>
    <property type="match status" value="1"/>
</dbReference>
<dbReference type="RefSeq" id="WP_004097513.1">
    <property type="nucleotide sequence ID" value="NZ_AFGF01000163.1"/>
</dbReference>
<evidence type="ECO:0000256" key="6">
    <source>
        <dbReference type="SAM" id="Phobius"/>
    </source>
</evidence>
<feature type="transmembrane region" description="Helical" evidence="6">
    <location>
        <begin position="81"/>
        <end position="101"/>
    </location>
</feature>
<dbReference type="InterPro" id="IPR001898">
    <property type="entry name" value="SLC13A/DASS"/>
</dbReference>
<dbReference type="InterPro" id="IPR030676">
    <property type="entry name" value="CitT-rel"/>
</dbReference>
<evidence type="ECO:0000256" key="1">
    <source>
        <dbReference type="ARBA" id="ARBA00004141"/>
    </source>
</evidence>
<comment type="subcellular location">
    <subcellularLocation>
        <location evidence="1">Membrane</location>
        <topology evidence="1">Multi-pass membrane protein</topology>
    </subcellularLocation>
</comment>
<dbReference type="GO" id="GO:0016020">
    <property type="term" value="C:membrane"/>
    <property type="evidence" value="ECO:0007669"/>
    <property type="project" value="UniProtKB-SubCell"/>
</dbReference>
<dbReference type="EMBL" id="AFGF01000163">
    <property type="protein sequence ID" value="EGO62836.1"/>
    <property type="molecule type" value="Genomic_DNA"/>
</dbReference>
<comment type="similarity">
    <text evidence="2">Belongs to the SLC13A/DASS transporter (TC 2.A.47) family. DIT1 subfamily.</text>
</comment>
<feature type="transmembrane region" description="Helical" evidence="6">
    <location>
        <begin position="349"/>
        <end position="369"/>
    </location>
</feature>
<feature type="transmembrane region" description="Helical" evidence="6">
    <location>
        <begin position="267"/>
        <end position="284"/>
    </location>
</feature>
<dbReference type="NCBIfam" id="TIGR00785">
    <property type="entry name" value="dass"/>
    <property type="match status" value="1"/>
</dbReference>
<dbReference type="OrthoDB" id="1401038at2"/>
<feature type="transmembrane region" description="Helical" evidence="6">
    <location>
        <begin position="416"/>
        <end position="434"/>
    </location>
</feature>
<proteinExistence type="inferred from homology"/>
<dbReference type="AlphaFoldDB" id="F7NM98"/>
<evidence type="ECO:0000256" key="5">
    <source>
        <dbReference type="ARBA" id="ARBA00023136"/>
    </source>
</evidence>
<sequence length="467" mass="50003">MGNKVVRGILCILIGLVLWLMPGPEGVKPAAWNLLAIFAATIAACILQPVAMGTASVIGLTAVVLTGVLTPGQALEGFSNTVIWLIVSAFMFSRGFIKTGLGRRIAFILMRRFGDSSLKLAYTMAATDFIVAPFTPSNTARGGGIIYPVVRSLCTAFESEPGPTAGRVGKFLIFSAYNSVIISAAVFLTGASNNVVVIKLTQELFGQTISWTQWFLACIVPGLAATILIPYVLYKIYPPELKKTPQAQDIAQKELAQMGLMRQSEKTLLVIFTGALILWATSSMTGIDSAFVALLGLACMLITKVLDWDDVLGEKGAWDVLVWMGVLVNMAAYLAKFGLIAWFATLVGAQLGGISWFGVVVLLSVVYTFMHYGFASNTAHVMALFGAFATVAIAAGAPVIMTAILLGVLANTCSTLTHYACGVSPIFFGSGYITQGEWWRIGFILSAIHLVLWMGIGLPWMKVIGIW</sequence>
<dbReference type="GO" id="GO:0022857">
    <property type="term" value="F:transmembrane transporter activity"/>
    <property type="evidence" value="ECO:0007669"/>
    <property type="project" value="InterPro"/>
</dbReference>
<reference evidence="7 8" key="1">
    <citation type="journal article" date="2011" name="EMBO J.">
        <title>Structural diversity of bacterial flagellar motors.</title>
        <authorList>
            <person name="Chen S."/>
            <person name="Beeby M."/>
            <person name="Murphy G.E."/>
            <person name="Leadbetter J.R."/>
            <person name="Hendrixson D.R."/>
            <person name="Briegel A."/>
            <person name="Li Z."/>
            <person name="Shi J."/>
            <person name="Tocheva E.I."/>
            <person name="Muller A."/>
            <person name="Dobro M.J."/>
            <person name="Jensen G.J."/>
        </authorList>
    </citation>
    <scope>NUCLEOTIDE SEQUENCE [LARGE SCALE GENOMIC DNA]</scope>
    <source>
        <strain evidence="7 8">DSM 6540</strain>
    </source>
</reference>
<comment type="caution">
    <text evidence="7">The sequence shown here is derived from an EMBL/GenBank/DDBJ whole genome shotgun (WGS) entry which is preliminary data.</text>
</comment>
<feature type="transmembrane region" description="Helical" evidence="6">
    <location>
        <begin position="211"/>
        <end position="234"/>
    </location>
</feature>
<evidence type="ECO:0000256" key="2">
    <source>
        <dbReference type="ARBA" id="ARBA00007349"/>
    </source>
</evidence>
<organism evidence="7 8">
    <name type="scientific">Acetonema longum DSM 6540</name>
    <dbReference type="NCBI Taxonomy" id="1009370"/>
    <lineage>
        <taxon>Bacteria</taxon>
        <taxon>Bacillati</taxon>
        <taxon>Bacillota</taxon>
        <taxon>Negativicutes</taxon>
        <taxon>Acetonemataceae</taxon>
        <taxon>Acetonema</taxon>
    </lineage>
</organism>
<evidence type="ECO:0000256" key="4">
    <source>
        <dbReference type="ARBA" id="ARBA00022989"/>
    </source>
</evidence>
<accession>F7NM98</accession>
<feature type="transmembrane region" description="Helical" evidence="6">
    <location>
        <begin position="171"/>
        <end position="191"/>
    </location>
</feature>
<feature type="transmembrane region" description="Helical" evidence="6">
    <location>
        <begin position="381"/>
        <end position="410"/>
    </location>
</feature>
<feature type="transmembrane region" description="Helical" evidence="6">
    <location>
        <begin position="320"/>
        <end position="343"/>
    </location>
</feature>
<gene>
    <name evidence="7" type="ORF">ALO_16127</name>
</gene>
<feature type="transmembrane region" description="Helical" evidence="6">
    <location>
        <begin position="5"/>
        <end position="24"/>
    </location>
</feature>
<name>F7NM98_9FIRM</name>
<feature type="transmembrane region" description="Helical" evidence="6">
    <location>
        <begin position="30"/>
        <end position="50"/>
    </location>
</feature>
<dbReference type="PIRSF" id="PIRSF002457">
    <property type="entry name" value="DASS"/>
    <property type="match status" value="1"/>
</dbReference>
<keyword evidence="3 6" id="KW-0812">Transmembrane</keyword>
<dbReference type="Proteomes" id="UP000003240">
    <property type="component" value="Unassembled WGS sequence"/>
</dbReference>
<protein>
    <submittedName>
        <fullName evidence="7">Anion transporter family protein</fullName>
    </submittedName>
</protein>